<feature type="domain" description="CobW C-terminal" evidence="2">
    <location>
        <begin position="367"/>
        <end position="515"/>
    </location>
</feature>
<dbReference type="SUPFAM" id="SSF55008">
    <property type="entry name" value="HMA, heavy metal-associated domain"/>
    <property type="match status" value="1"/>
</dbReference>
<dbReference type="CDD" id="cd03112">
    <property type="entry name" value="CobW-like"/>
    <property type="match status" value="1"/>
</dbReference>
<evidence type="ECO:0000259" key="2">
    <source>
        <dbReference type="SMART" id="SM00833"/>
    </source>
</evidence>
<dbReference type="Pfam" id="PF02492">
    <property type="entry name" value="cobW"/>
    <property type="match status" value="1"/>
</dbReference>
<organism evidence="3">
    <name type="scientific">Calcidiscus leptoporus</name>
    <dbReference type="NCBI Taxonomy" id="127549"/>
    <lineage>
        <taxon>Eukaryota</taxon>
        <taxon>Haptista</taxon>
        <taxon>Haptophyta</taxon>
        <taxon>Prymnesiophyceae</taxon>
        <taxon>Coccolithales</taxon>
        <taxon>Calcidiscaceae</taxon>
        <taxon>Calcidiscus</taxon>
    </lineage>
</organism>
<dbReference type="Gene3D" id="3.40.50.300">
    <property type="entry name" value="P-loop containing nucleotide triphosphate hydrolases"/>
    <property type="match status" value="1"/>
</dbReference>
<dbReference type="Pfam" id="PF07683">
    <property type="entry name" value="CobW_C"/>
    <property type="match status" value="1"/>
</dbReference>
<gene>
    <name evidence="3" type="ORF">CLEP1334_LOCUS10558</name>
</gene>
<protein>
    <recommendedName>
        <fullName evidence="2">CobW C-terminal domain-containing protein</fullName>
    </recommendedName>
</protein>
<feature type="chain" id="PRO_5031192034" description="CobW C-terminal domain-containing protein" evidence="1">
    <location>
        <begin position="19"/>
        <end position="619"/>
    </location>
</feature>
<dbReference type="InterPro" id="IPR003495">
    <property type="entry name" value="CobW/HypB/UreG_nucleotide-bd"/>
</dbReference>
<dbReference type="SUPFAM" id="SSF52540">
    <property type="entry name" value="P-loop containing nucleoside triphosphate hydrolases"/>
    <property type="match status" value="1"/>
</dbReference>
<evidence type="ECO:0000313" key="3">
    <source>
        <dbReference type="EMBL" id="CAD8535278.1"/>
    </source>
</evidence>
<dbReference type="Gene3D" id="3.30.70.100">
    <property type="match status" value="1"/>
</dbReference>
<dbReference type="SUPFAM" id="SSF90002">
    <property type="entry name" value="Hypothetical protein YjiA, C-terminal domain"/>
    <property type="match status" value="1"/>
</dbReference>
<dbReference type="InterPro" id="IPR006121">
    <property type="entry name" value="HMA_dom"/>
</dbReference>
<dbReference type="InterPro" id="IPR027417">
    <property type="entry name" value="P-loop_NTPase"/>
</dbReference>
<name>A0A7S0IXX5_9EUKA</name>
<feature type="signal peptide" evidence="1">
    <location>
        <begin position="1"/>
        <end position="18"/>
    </location>
</feature>
<dbReference type="InterPro" id="IPR011629">
    <property type="entry name" value="CobW-like_C"/>
</dbReference>
<dbReference type="InterPro" id="IPR036163">
    <property type="entry name" value="HMA_dom_sf"/>
</dbReference>
<dbReference type="EMBL" id="HBER01020877">
    <property type="protein sequence ID" value="CAD8535278.1"/>
    <property type="molecule type" value="Transcribed_RNA"/>
</dbReference>
<keyword evidence="1" id="KW-0732">Signal</keyword>
<reference evidence="3" key="1">
    <citation type="submission" date="2021-01" db="EMBL/GenBank/DDBJ databases">
        <authorList>
            <person name="Corre E."/>
            <person name="Pelletier E."/>
            <person name="Niang G."/>
            <person name="Scheremetjew M."/>
            <person name="Finn R."/>
            <person name="Kale V."/>
            <person name="Holt S."/>
            <person name="Cochrane G."/>
            <person name="Meng A."/>
            <person name="Brown T."/>
            <person name="Cohen L."/>
        </authorList>
    </citation>
    <scope>NUCLEOTIDE SEQUENCE</scope>
    <source>
        <strain evidence="3">RCC1130</strain>
    </source>
</reference>
<dbReference type="GO" id="GO:0046872">
    <property type="term" value="F:metal ion binding"/>
    <property type="evidence" value="ECO:0007669"/>
    <property type="project" value="InterPro"/>
</dbReference>
<dbReference type="PANTHER" id="PTHR43603">
    <property type="entry name" value="COBW DOMAIN-CONTAINING PROTEIN DDB_G0274527"/>
    <property type="match status" value="1"/>
</dbReference>
<sequence>MRRLRHLSLLLGAARGSAISLDAPARPPMTLLGGFLGTGKTTTLTHLLTNRDGLRIAVLVNDVAAVNVDAMSLRRTAVQGGGDIEMVQLENGCVCCSAAGDLVPAVAALLERNDPFDHVVIELSGVADPMNVQKSLGLGGIEVNRKVALVDANAFPVLYGSVQKAGEREDLTGPHAHEDAHACVVERPVAELLLQQIEAADVILANKCDLATDEELQTTLNACRALNAKAAIVMTTFGNAQLSDVLPRRSAASAAVPERGVTKEYALMLNGINCGGCGKAVREALMAVDGVTEVLAQSKADSGGHPNKVRVRCSCSEAAVVQAIANLDAGRGKFTIAQPGTAEEYEEFACSPPPRATVPNSLGELGVATYVYRARRPFNHQRLVELLERWPLPSKVLRLERLGKQAAVEAEPVTPGRISAFSGVLRSKGTAWLDQEPRFAATWSHAGRHFRLNYGGVWWAMLPEPVMMQCLPKPEEFAAERALFHREDGDRRQEIVFIGTQVNDENIAAALDACLCTDEELRAYRARWAPEERRLALEAGPFRFDVGARVECNQGPRWSSGAVVAHYYREPGWAPEEWTPYQVKLDDGDLIYAPADVDECIRAEPAPHPGDRSECDHFA</sequence>
<dbReference type="SMART" id="SM00833">
    <property type="entry name" value="CobW_C"/>
    <property type="match status" value="1"/>
</dbReference>
<proteinExistence type="predicted"/>
<dbReference type="CDD" id="cd00371">
    <property type="entry name" value="HMA"/>
    <property type="match status" value="1"/>
</dbReference>
<evidence type="ECO:0000256" key="1">
    <source>
        <dbReference type="SAM" id="SignalP"/>
    </source>
</evidence>
<dbReference type="PANTHER" id="PTHR43603:SF1">
    <property type="entry name" value="ZINC-REGULATED GTPASE METALLOPROTEIN ACTIVATOR 1"/>
    <property type="match status" value="1"/>
</dbReference>
<dbReference type="AlphaFoldDB" id="A0A7S0IXX5"/>
<dbReference type="InterPro" id="IPR051927">
    <property type="entry name" value="Zn_Chap_cDPG_Synth"/>
</dbReference>
<accession>A0A7S0IXX5</accession>